<keyword evidence="1" id="KW-1133">Transmembrane helix</keyword>
<proteinExistence type="predicted"/>
<dbReference type="AlphaFoldDB" id="A0A4V3XK59"/>
<dbReference type="EMBL" id="SRKY01000003">
    <property type="protein sequence ID" value="THH35663.1"/>
    <property type="molecule type" value="Genomic_DNA"/>
</dbReference>
<dbReference type="Proteomes" id="UP000306602">
    <property type="component" value="Unassembled WGS sequence"/>
</dbReference>
<gene>
    <name evidence="2" type="ORF">E4Z66_11240</name>
</gene>
<sequence length="203" mass="22099">MKPLRIAIWLAVAIATAAILWVLAHGGVRVSAEPVPCGMPPAKETSADYLLRSAHCLYDSSEAPQDQLRLALIDDLYIKGWSYSVLNKICFWASILLGVTVLIYPALGPVFTIPTPKGEDPQPKTWLQRALGAASVQTAVTALAAATFAFYAHYKERQSGVETMMRELMVRETVDAPYLEDLVGRIGRMDAGFGFAALTGSER</sequence>
<evidence type="ECO:0000313" key="2">
    <source>
        <dbReference type="EMBL" id="THH35663.1"/>
    </source>
</evidence>
<feature type="transmembrane region" description="Helical" evidence="1">
    <location>
        <begin position="89"/>
        <end position="111"/>
    </location>
</feature>
<keyword evidence="3" id="KW-1185">Reference proteome</keyword>
<dbReference type="RefSeq" id="WP_136463132.1">
    <property type="nucleotide sequence ID" value="NZ_SRKY01000003.1"/>
</dbReference>
<reference evidence="2 3" key="1">
    <citation type="submission" date="2019-04" db="EMBL/GenBank/DDBJ databases">
        <title>Shimia ponticola sp. nov., isolated from seawater.</title>
        <authorList>
            <person name="Kim Y.-O."/>
            <person name="Yoon J.-H."/>
        </authorList>
    </citation>
    <scope>NUCLEOTIDE SEQUENCE [LARGE SCALE GENOMIC DNA]</scope>
    <source>
        <strain evidence="2 3">MYP11</strain>
    </source>
</reference>
<dbReference type="OrthoDB" id="5572128at2"/>
<feature type="transmembrane region" description="Helical" evidence="1">
    <location>
        <begin position="131"/>
        <end position="154"/>
    </location>
</feature>
<protein>
    <submittedName>
        <fullName evidence="2">Uncharacterized protein</fullName>
    </submittedName>
</protein>
<keyword evidence="1" id="KW-0472">Membrane</keyword>
<organism evidence="2 3">
    <name type="scientific">Aliishimia ponticola</name>
    <dbReference type="NCBI Taxonomy" id="2499833"/>
    <lineage>
        <taxon>Bacteria</taxon>
        <taxon>Pseudomonadati</taxon>
        <taxon>Pseudomonadota</taxon>
        <taxon>Alphaproteobacteria</taxon>
        <taxon>Rhodobacterales</taxon>
        <taxon>Paracoccaceae</taxon>
        <taxon>Aliishimia</taxon>
    </lineage>
</organism>
<evidence type="ECO:0000313" key="3">
    <source>
        <dbReference type="Proteomes" id="UP000306602"/>
    </source>
</evidence>
<feature type="transmembrane region" description="Helical" evidence="1">
    <location>
        <begin position="6"/>
        <end position="24"/>
    </location>
</feature>
<accession>A0A4V3XK59</accession>
<name>A0A4V3XK59_9RHOB</name>
<comment type="caution">
    <text evidence="2">The sequence shown here is derived from an EMBL/GenBank/DDBJ whole genome shotgun (WGS) entry which is preliminary data.</text>
</comment>
<keyword evidence="1" id="KW-0812">Transmembrane</keyword>
<evidence type="ECO:0000256" key="1">
    <source>
        <dbReference type="SAM" id="Phobius"/>
    </source>
</evidence>